<gene>
    <name evidence="2" type="ORF">KOW79_019709</name>
</gene>
<dbReference type="EMBL" id="JAHKSW010000024">
    <property type="protein sequence ID" value="KAG7317411.1"/>
    <property type="molecule type" value="Genomic_DNA"/>
</dbReference>
<organism evidence="2 3">
    <name type="scientific">Hemibagrus wyckioides</name>
    <dbReference type="NCBI Taxonomy" id="337641"/>
    <lineage>
        <taxon>Eukaryota</taxon>
        <taxon>Metazoa</taxon>
        <taxon>Chordata</taxon>
        <taxon>Craniata</taxon>
        <taxon>Vertebrata</taxon>
        <taxon>Euteleostomi</taxon>
        <taxon>Actinopterygii</taxon>
        <taxon>Neopterygii</taxon>
        <taxon>Teleostei</taxon>
        <taxon>Ostariophysi</taxon>
        <taxon>Siluriformes</taxon>
        <taxon>Bagridae</taxon>
        <taxon>Hemibagrus</taxon>
    </lineage>
</organism>
<feature type="compositionally biased region" description="Acidic residues" evidence="1">
    <location>
        <begin position="113"/>
        <end position="122"/>
    </location>
</feature>
<evidence type="ECO:0000313" key="3">
    <source>
        <dbReference type="Proteomes" id="UP000824219"/>
    </source>
</evidence>
<accession>A0A9D3N667</accession>
<comment type="caution">
    <text evidence="2">The sequence shown here is derived from an EMBL/GenBank/DDBJ whole genome shotgun (WGS) entry which is preliminary data.</text>
</comment>
<dbReference type="AlphaFoldDB" id="A0A9D3N667"/>
<feature type="compositionally biased region" description="Polar residues" evidence="1">
    <location>
        <begin position="126"/>
        <end position="149"/>
    </location>
</feature>
<dbReference type="OrthoDB" id="8979865at2759"/>
<sequence>MGETQVKISDCAGPSSSSMSSDVCTESPPGLNNEDFSSTHSKNQIRRSDLPSCVSMKSERSMFLPTVFKDKSESSPRYSDLQRGRDKTEQKIIITDTGCSDLGKQQELIGADSAEEDVEGVEGQDTRSVLNTNSGLGSSTQASALRMSS</sequence>
<evidence type="ECO:0000256" key="1">
    <source>
        <dbReference type="SAM" id="MobiDB-lite"/>
    </source>
</evidence>
<protein>
    <submittedName>
        <fullName evidence="2">Uncharacterized protein</fullName>
    </submittedName>
</protein>
<name>A0A9D3N667_9TELE</name>
<dbReference type="Proteomes" id="UP000824219">
    <property type="component" value="Linkage Group LG24"/>
</dbReference>
<feature type="region of interest" description="Disordered" evidence="1">
    <location>
        <begin position="1"/>
        <end position="52"/>
    </location>
</feature>
<feature type="region of interest" description="Disordered" evidence="1">
    <location>
        <begin position="111"/>
        <end position="149"/>
    </location>
</feature>
<feature type="compositionally biased region" description="Polar residues" evidence="1">
    <location>
        <begin position="14"/>
        <end position="24"/>
    </location>
</feature>
<keyword evidence="3" id="KW-1185">Reference proteome</keyword>
<evidence type="ECO:0000313" key="2">
    <source>
        <dbReference type="EMBL" id="KAG7317411.1"/>
    </source>
</evidence>
<reference evidence="2 3" key="1">
    <citation type="submission" date="2021-06" db="EMBL/GenBank/DDBJ databases">
        <title>Chromosome-level genome assembly of the red-tail catfish (Hemibagrus wyckioides).</title>
        <authorList>
            <person name="Shao F."/>
        </authorList>
    </citation>
    <scope>NUCLEOTIDE SEQUENCE [LARGE SCALE GENOMIC DNA]</scope>
    <source>
        <strain evidence="2">EC202008001</strain>
        <tissue evidence="2">Blood</tissue>
    </source>
</reference>
<proteinExistence type="predicted"/>